<reference evidence="2 3" key="1">
    <citation type="journal article" date="2013" name="Mar. Genomics">
        <title>Expression of sulfatases in Rhodopirellula baltica and the diversity of sulfatases in the genus Rhodopirellula.</title>
        <authorList>
            <person name="Wegner C.E."/>
            <person name="Richter-Heitmann T."/>
            <person name="Klindworth A."/>
            <person name="Klockow C."/>
            <person name="Richter M."/>
            <person name="Achstetter T."/>
            <person name="Glockner F.O."/>
            <person name="Harder J."/>
        </authorList>
    </citation>
    <scope>NUCLEOTIDE SEQUENCE [LARGE SCALE GENOMIC DNA]</scope>
    <source>
        <strain evidence="2 3">SWK14</strain>
    </source>
</reference>
<comment type="caution">
    <text evidence="2">The sequence shown here is derived from an EMBL/GenBank/DDBJ whole genome shotgun (WGS) entry which is preliminary data.</text>
</comment>
<feature type="region of interest" description="Disordered" evidence="1">
    <location>
        <begin position="1"/>
        <end position="46"/>
    </location>
</feature>
<feature type="compositionally biased region" description="Basic and acidic residues" evidence="1">
    <location>
        <begin position="28"/>
        <end position="40"/>
    </location>
</feature>
<accession>L7CAY9</accession>
<name>L7CAY9_RHOBT</name>
<proteinExistence type="predicted"/>
<gene>
    <name evidence="2" type="ORF">RBSWK_05266</name>
</gene>
<organism evidence="2 3">
    <name type="scientific">Rhodopirellula baltica SWK14</name>
    <dbReference type="NCBI Taxonomy" id="993516"/>
    <lineage>
        <taxon>Bacteria</taxon>
        <taxon>Pseudomonadati</taxon>
        <taxon>Planctomycetota</taxon>
        <taxon>Planctomycetia</taxon>
        <taxon>Pirellulales</taxon>
        <taxon>Pirellulaceae</taxon>
        <taxon>Rhodopirellula</taxon>
    </lineage>
</organism>
<dbReference type="EMBL" id="AMWG01000141">
    <property type="protein sequence ID" value="ELP30812.1"/>
    <property type="molecule type" value="Genomic_DNA"/>
</dbReference>
<dbReference type="Proteomes" id="UP000010959">
    <property type="component" value="Unassembled WGS sequence"/>
</dbReference>
<feature type="compositionally biased region" description="Polar residues" evidence="1">
    <location>
        <begin position="8"/>
        <end position="27"/>
    </location>
</feature>
<protein>
    <submittedName>
        <fullName evidence="2">Uncharacterized protein</fullName>
    </submittedName>
</protein>
<sequence length="46" mass="5059">MVRPPNSRAYQSSTNDETHYQTTSGSSFEDKDVPSARVDPDANSGR</sequence>
<evidence type="ECO:0000313" key="2">
    <source>
        <dbReference type="EMBL" id="ELP30812.1"/>
    </source>
</evidence>
<dbReference type="AlphaFoldDB" id="L7CAY9"/>
<evidence type="ECO:0000313" key="3">
    <source>
        <dbReference type="Proteomes" id="UP000010959"/>
    </source>
</evidence>
<evidence type="ECO:0000256" key="1">
    <source>
        <dbReference type="SAM" id="MobiDB-lite"/>
    </source>
</evidence>